<dbReference type="Proteomes" id="UP000032566">
    <property type="component" value="Unassembled WGS sequence"/>
</dbReference>
<feature type="transmembrane region" description="Helical" evidence="3">
    <location>
        <begin position="151"/>
        <end position="177"/>
    </location>
</feature>
<organism evidence="5 6">
    <name type="scientific">Acidovorax temperans</name>
    <dbReference type="NCBI Taxonomy" id="80878"/>
    <lineage>
        <taxon>Bacteria</taxon>
        <taxon>Pseudomonadati</taxon>
        <taxon>Pseudomonadota</taxon>
        <taxon>Betaproteobacteria</taxon>
        <taxon>Burkholderiales</taxon>
        <taxon>Comamonadaceae</taxon>
        <taxon>Acidovorax</taxon>
    </lineage>
</organism>
<protein>
    <recommendedName>
        <fullName evidence="1">diguanylate cyclase</fullName>
        <ecNumber evidence="1">2.7.7.65</ecNumber>
    </recommendedName>
</protein>
<dbReference type="EMBL" id="JXYQ01000010">
    <property type="protein sequence ID" value="KJA11683.1"/>
    <property type="molecule type" value="Genomic_DNA"/>
</dbReference>
<proteinExistence type="predicted"/>
<dbReference type="SMART" id="SM00267">
    <property type="entry name" value="GGDEF"/>
    <property type="match status" value="1"/>
</dbReference>
<reference evidence="5 6" key="1">
    <citation type="submission" date="2014-12" db="EMBL/GenBank/DDBJ databases">
        <title>Isolation of bacteria from lake water.</title>
        <authorList>
            <person name="Sheng K.-Y."/>
            <person name="Chin P.-S."/>
            <person name="Chan K.-G."/>
            <person name="Tan G.S."/>
        </authorList>
    </citation>
    <scope>NUCLEOTIDE SEQUENCE [LARGE SCALE GENOMIC DNA]</scope>
    <source>
        <strain evidence="5 6">KY4</strain>
    </source>
</reference>
<feature type="transmembrane region" description="Helical" evidence="3">
    <location>
        <begin position="97"/>
        <end position="113"/>
    </location>
</feature>
<keyword evidence="6" id="KW-1185">Reference proteome</keyword>
<dbReference type="GO" id="GO:0052621">
    <property type="term" value="F:diguanylate cyclase activity"/>
    <property type="evidence" value="ECO:0007669"/>
    <property type="project" value="UniProtKB-EC"/>
</dbReference>
<feature type="transmembrane region" description="Helical" evidence="3">
    <location>
        <begin position="12"/>
        <end position="31"/>
    </location>
</feature>
<dbReference type="RefSeq" id="WP_044396145.1">
    <property type="nucleotide sequence ID" value="NZ_JXYQ01000010.1"/>
</dbReference>
<accession>A0A0D7KEQ7</accession>
<dbReference type="GO" id="GO:1902201">
    <property type="term" value="P:negative regulation of bacterial-type flagellum-dependent cell motility"/>
    <property type="evidence" value="ECO:0007669"/>
    <property type="project" value="TreeGrafter"/>
</dbReference>
<evidence type="ECO:0000256" key="2">
    <source>
        <dbReference type="ARBA" id="ARBA00034247"/>
    </source>
</evidence>
<comment type="catalytic activity">
    <reaction evidence="2">
        <text>2 GTP = 3',3'-c-di-GMP + 2 diphosphate</text>
        <dbReference type="Rhea" id="RHEA:24898"/>
        <dbReference type="ChEBI" id="CHEBI:33019"/>
        <dbReference type="ChEBI" id="CHEBI:37565"/>
        <dbReference type="ChEBI" id="CHEBI:58805"/>
        <dbReference type="EC" id="2.7.7.65"/>
    </reaction>
</comment>
<dbReference type="GO" id="GO:0005886">
    <property type="term" value="C:plasma membrane"/>
    <property type="evidence" value="ECO:0007669"/>
    <property type="project" value="TreeGrafter"/>
</dbReference>
<dbReference type="InterPro" id="IPR050469">
    <property type="entry name" value="Diguanylate_Cyclase"/>
</dbReference>
<dbReference type="STRING" id="80878.RP29_04180"/>
<dbReference type="Pfam" id="PF00990">
    <property type="entry name" value="GGDEF"/>
    <property type="match status" value="1"/>
</dbReference>
<keyword evidence="3" id="KW-0812">Transmembrane</keyword>
<evidence type="ECO:0000313" key="5">
    <source>
        <dbReference type="EMBL" id="KJA11683.1"/>
    </source>
</evidence>
<dbReference type="NCBIfam" id="TIGR00254">
    <property type="entry name" value="GGDEF"/>
    <property type="match status" value="1"/>
</dbReference>
<keyword evidence="3" id="KW-1133">Transmembrane helix</keyword>
<feature type="transmembrane region" description="Helical" evidence="3">
    <location>
        <begin position="189"/>
        <end position="210"/>
    </location>
</feature>
<dbReference type="Gene3D" id="3.30.70.270">
    <property type="match status" value="1"/>
</dbReference>
<dbReference type="InterPro" id="IPR029787">
    <property type="entry name" value="Nucleotide_cyclase"/>
</dbReference>
<feature type="transmembrane region" description="Helical" evidence="3">
    <location>
        <begin position="64"/>
        <end position="85"/>
    </location>
</feature>
<feature type="transmembrane region" description="Helical" evidence="3">
    <location>
        <begin position="119"/>
        <end position="139"/>
    </location>
</feature>
<evidence type="ECO:0000256" key="3">
    <source>
        <dbReference type="SAM" id="Phobius"/>
    </source>
</evidence>
<dbReference type="FunFam" id="3.30.70.270:FF:000001">
    <property type="entry name" value="Diguanylate cyclase domain protein"/>
    <property type="match status" value="1"/>
</dbReference>
<dbReference type="PATRIC" id="fig|80878.5.peg.45"/>
<dbReference type="GO" id="GO:0043709">
    <property type="term" value="P:cell adhesion involved in single-species biofilm formation"/>
    <property type="evidence" value="ECO:0007669"/>
    <property type="project" value="TreeGrafter"/>
</dbReference>
<dbReference type="CDD" id="cd01949">
    <property type="entry name" value="GGDEF"/>
    <property type="match status" value="1"/>
</dbReference>
<dbReference type="OrthoDB" id="9813903at2"/>
<dbReference type="PANTHER" id="PTHR45138">
    <property type="entry name" value="REGULATORY COMPONENTS OF SENSORY TRANSDUCTION SYSTEM"/>
    <property type="match status" value="1"/>
</dbReference>
<sequence length="407" mass="44170">MALAFAHVPTMLAMIILSSLTTAGGMAVVGAERRHDGVQWWALGLLFNAVAHLLFALRGTIPDIFSIVLSNTLLMGVYLSLLAAVLQFQGRRLRRTAAVALPLLMAGCMALLADSYAARVVVAGLLLSSMNLWLLSCLITRWKTTGGRGAWLVVGALSFQTLVFALRIGLVGISSWVGAELMQSSAVQTLTFMSTFAVVLVASMGFVFMARDRADEDNRRLAAVDSLTGVANRRAVIAALDRDVARSIRTHEPMALMMVDIDHFKNVNDRYGHPVGDKVLCSVVEVLRERVRSQDLVGRYGGEEFMVLLPDTTAKGGYLLAQQLCEAVQALRLEHEGQPIPVTVSIGVYGGRLQPGDHWDMLISAADRALYEAKDRGRNRVEVVEALRRPASLVTANSGPETQPALF</sequence>
<feature type="transmembrane region" description="Helical" evidence="3">
    <location>
        <begin position="38"/>
        <end position="58"/>
    </location>
</feature>
<dbReference type="EC" id="2.7.7.65" evidence="1"/>
<dbReference type="PANTHER" id="PTHR45138:SF9">
    <property type="entry name" value="DIGUANYLATE CYCLASE DGCM-RELATED"/>
    <property type="match status" value="1"/>
</dbReference>
<dbReference type="InterPro" id="IPR043128">
    <property type="entry name" value="Rev_trsase/Diguanyl_cyclase"/>
</dbReference>
<dbReference type="InterPro" id="IPR000160">
    <property type="entry name" value="GGDEF_dom"/>
</dbReference>
<gene>
    <name evidence="5" type="ORF">RP29_04180</name>
</gene>
<feature type="domain" description="GGDEF" evidence="4">
    <location>
        <begin position="252"/>
        <end position="386"/>
    </location>
</feature>
<dbReference type="SUPFAM" id="SSF55073">
    <property type="entry name" value="Nucleotide cyclase"/>
    <property type="match status" value="1"/>
</dbReference>
<evidence type="ECO:0000259" key="4">
    <source>
        <dbReference type="PROSITE" id="PS50887"/>
    </source>
</evidence>
<comment type="caution">
    <text evidence="5">The sequence shown here is derived from an EMBL/GenBank/DDBJ whole genome shotgun (WGS) entry which is preliminary data.</text>
</comment>
<evidence type="ECO:0000256" key="1">
    <source>
        <dbReference type="ARBA" id="ARBA00012528"/>
    </source>
</evidence>
<name>A0A0D7KEQ7_9BURK</name>
<keyword evidence="3" id="KW-0472">Membrane</keyword>
<evidence type="ECO:0000313" key="6">
    <source>
        <dbReference type="Proteomes" id="UP000032566"/>
    </source>
</evidence>
<dbReference type="PROSITE" id="PS50887">
    <property type="entry name" value="GGDEF"/>
    <property type="match status" value="1"/>
</dbReference>
<dbReference type="AlphaFoldDB" id="A0A0D7KEQ7"/>